<keyword evidence="3" id="KW-1185">Reference proteome</keyword>
<evidence type="ECO:0000313" key="2">
    <source>
        <dbReference type="EMBL" id="KAF9461316.1"/>
    </source>
</evidence>
<sequence length="531" mass="58463">MPQPLCRETRYPASPPPQTRSLRDLRFTLPSESANSIKSRHRAIRIIPRHPGSFHIAPTSSHDSFYPPVSAPLPLSLLPSPLPSDIITTLANKSDRPSRITTTTCVLPISNQCHQAPPCIPGTVVRLMGASDFQTPVENLDNALSTSIPRKLSMNSITTRHWTEFGLNGLRPGDIPLVSKQSSPDNTSMISTPLSMYTETNSETSSLYRSAQLEFPHPPDPALLLQDGLLRGPKKRDVDVNIRKFLTTSPDTSFLHSHWILSTSADIYPADDRRDLELIGEELLDSANTLTRLQDAGRSQVPSKNSSSHANDSHRLLHMRSASSILPGRASHVNSRKSLRVREMYHKLDRPPVESLDSSQRFGPNLRKSESIDPRIQAHIAEGNTEPTPITFVPTQGGITPSLASMGRRPTHYAHSSVPLIGLGLSSATEPSTNYRSLASPFHHRAARSQPINQISDAKRAEVQGQTSFMNITPPEPHILNPLPGIHKGKVKKLLARASISVITWTKSLANTKRQKLSRAKQVEGINSLPF</sequence>
<gene>
    <name evidence="2" type="ORF">BDZ94DRAFT_1264155</name>
</gene>
<feature type="region of interest" description="Disordered" evidence="1">
    <location>
        <begin position="295"/>
        <end position="314"/>
    </location>
</feature>
<feature type="region of interest" description="Disordered" evidence="1">
    <location>
        <begin position="1"/>
        <end position="21"/>
    </location>
</feature>
<proteinExistence type="predicted"/>
<comment type="caution">
    <text evidence="2">The sequence shown here is derived from an EMBL/GenBank/DDBJ whole genome shotgun (WGS) entry which is preliminary data.</text>
</comment>
<dbReference type="Proteomes" id="UP000807353">
    <property type="component" value="Unassembled WGS sequence"/>
</dbReference>
<accession>A0A9P6CD20</accession>
<evidence type="ECO:0000313" key="3">
    <source>
        <dbReference type="Proteomes" id="UP000807353"/>
    </source>
</evidence>
<organism evidence="2 3">
    <name type="scientific">Collybia nuda</name>
    <dbReference type="NCBI Taxonomy" id="64659"/>
    <lineage>
        <taxon>Eukaryota</taxon>
        <taxon>Fungi</taxon>
        <taxon>Dikarya</taxon>
        <taxon>Basidiomycota</taxon>
        <taxon>Agaricomycotina</taxon>
        <taxon>Agaricomycetes</taxon>
        <taxon>Agaricomycetidae</taxon>
        <taxon>Agaricales</taxon>
        <taxon>Tricholomatineae</taxon>
        <taxon>Clitocybaceae</taxon>
        <taxon>Collybia</taxon>
    </lineage>
</organism>
<dbReference type="EMBL" id="MU150286">
    <property type="protein sequence ID" value="KAF9461316.1"/>
    <property type="molecule type" value="Genomic_DNA"/>
</dbReference>
<reference evidence="2" key="1">
    <citation type="submission" date="2020-11" db="EMBL/GenBank/DDBJ databases">
        <authorList>
            <consortium name="DOE Joint Genome Institute"/>
            <person name="Ahrendt S."/>
            <person name="Riley R."/>
            <person name="Andreopoulos W."/>
            <person name="Labutti K."/>
            <person name="Pangilinan J."/>
            <person name="Ruiz-Duenas F.J."/>
            <person name="Barrasa J.M."/>
            <person name="Sanchez-Garcia M."/>
            <person name="Camarero S."/>
            <person name="Miyauchi S."/>
            <person name="Serrano A."/>
            <person name="Linde D."/>
            <person name="Babiker R."/>
            <person name="Drula E."/>
            <person name="Ayuso-Fernandez I."/>
            <person name="Pacheco R."/>
            <person name="Padilla G."/>
            <person name="Ferreira P."/>
            <person name="Barriuso J."/>
            <person name="Kellner H."/>
            <person name="Castanera R."/>
            <person name="Alfaro M."/>
            <person name="Ramirez L."/>
            <person name="Pisabarro A.G."/>
            <person name="Kuo A."/>
            <person name="Tritt A."/>
            <person name="Lipzen A."/>
            <person name="He G."/>
            <person name="Yan M."/>
            <person name="Ng V."/>
            <person name="Cullen D."/>
            <person name="Martin F."/>
            <person name="Rosso M.-N."/>
            <person name="Henrissat B."/>
            <person name="Hibbett D."/>
            <person name="Martinez A.T."/>
            <person name="Grigoriev I.V."/>
        </authorList>
    </citation>
    <scope>NUCLEOTIDE SEQUENCE</scope>
    <source>
        <strain evidence="2">CBS 247.69</strain>
    </source>
</reference>
<name>A0A9P6CD20_9AGAR</name>
<feature type="compositionally biased region" description="Polar residues" evidence="1">
    <location>
        <begin position="300"/>
        <end position="310"/>
    </location>
</feature>
<dbReference type="AlphaFoldDB" id="A0A9P6CD20"/>
<evidence type="ECO:0000256" key="1">
    <source>
        <dbReference type="SAM" id="MobiDB-lite"/>
    </source>
</evidence>
<protein>
    <submittedName>
        <fullName evidence="2">Uncharacterized protein</fullName>
    </submittedName>
</protein>